<organism evidence="20 21">
    <name type="scientific">Microctonus aethiopoides</name>
    <dbReference type="NCBI Taxonomy" id="144406"/>
    <lineage>
        <taxon>Eukaryota</taxon>
        <taxon>Metazoa</taxon>
        <taxon>Ecdysozoa</taxon>
        <taxon>Arthropoda</taxon>
        <taxon>Hexapoda</taxon>
        <taxon>Insecta</taxon>
        <taxon>Pterygota</taxon>
        <taxon>Neoptera</taxon>
        <taxon>Endopterygota</taxon>
        <taxon>Hymenoptera</taxon>
        <taxon>Apocrita</taxon>
        <taxon>Ichneumonoidea</taxon>
        <taxon>Braconidae</taxon>
        <taxon>Euphorinae</taxon>
        <taxon>Microctonus</taxon>
    </lineage>
</organism>
<evidence type="ECO:0000256" key="3">
    <source>
        <dbReference type="ARBA" id="ARBA00004514"/>
    </source>
</evidence>
<keyword evidence="21" id="KW-1185">Reference proteome</keyword>
<evidence type="ECO:0000256" key="10">
    <source>
        <dbReference type="ARBA" id="ARBA00022777"/>
    </source>
</evidence>
<evidence type="ECO:0000256" key="8">
    <source>
        <dbReference type="ARBA" id="ARBA00022723"/>
    </source>
</evidence>
<dbReference type="PANTHER" id="PTHR22972">
    <property type="entry name" value="SERINE/THREONINE PROTEIN KINASE"/>
    <property type="match status" value="1"/>
</dbReference>
<dbReference type="InterPro" id="IPR051511">
    <property type="entry name" value="MitoQC_Scaffold_Kinases"/>
</dbReference>
<dbReference type="PROSITE" id="PS50011">
    <property type="entry name" value="PROTEIN_KINASE_DOM"/>
    <property type="match status" value="1"/>
</dbReference>
<dbReference type="AlphaFoldDB" id="A0AA39FVJ1"/>
<comment type="cofactor">
    <cofactor evidence="1">
        <name>Mg(2+)</name>
        <dbReference type="ChEBI" id="CHEBI:18420"/>
    </cofactor>
</comment>
<dbReference type="SUPFAM" id="SSF56112">
    <property type="entry name" value="Protein kinase-like (PK-like)"/>
    <property type="match status" value="1"/>
</dbReference>
<dbReference type="InterPro" id="IPR008271">
    <property type="entry name" value="Ser/Thr_kinase_AS"/>
</dbReference>
<dbReference type="EC" id="2.7.11.1" evidence="5"/>
<keyword evidence="9" id="KW-0547">Nucleotide-binding</keyword>
<dbReference type="GO" id="GO:0004674">
    <property type="term" value="F:protein serine/threonine kinase activity"/>
    <property type="evidence" value="ECO:0007669"/>
    <property type="project" value="UniProtKB-KW"/>
</dbReference>
<evidence type="ECO:0000256" key="16">
    <source>
        <dbReference type="ARBA" id="ARBA00023128"/>
    </source>
</evidence>
<comment type="caution">
    <text evidence="20">The sequence shown here is derived from an EMBL/GenBank/DDBJ whole genome shotgun (WGS) entry which is preliminary data.</text>
</comment>
<evidence type="ECO:0000256" key="13">
    <source>
        <dbReference type="ARBA" id="ARBA00022840"/>
    </source>
</evidence>
<evidence type="ECO:0000313" key="21">
    <source>
        <dbReference type="Proteomes" id="UP001168990"/>
    </source>
</evidence>
<dbReference type="GO" id="GO:0046872">
    <property type="term" value="F:metal ion binding"/>
    <property type="evidence" value="ECO:0007669"/>
    <property type="project" value="UniProtKB-KW"/>
</dbReference>
<dbReference type="GO" id="GO:0005524">
    <property type="term" value="F:ATP binding"/>
    <property type="evidence" value="ECO:0007669"/>
    <property type="project" value="UniProtKB-KW"/>
</dbReference>
<evidence type="ECO:0000256" key="7">
    <source>
        <dbReference type="ARBA" id="ARBA00022679"/>
    </source>
</evidence>
<reference evidence="20" key="1">
    <citation type="journal article" date="2023" name="bioRxiv">
        <title>Scaffold-level genome assemblies of two parasitoid biocontrol wasps reveal the parthenogenesis mechanism and an associated novel virus.</title>
        <authorList>
            <person name="Inwood S."/>
            <person name="Skelly J."/>
            <person name="Guhlin J."/>
            <person name="Harrop T."/>
            <person name="Goldson S."/>
            <person name="Dearden P."/>
        </authorList>
    </citation>
    <scope>NUCLEOTIDE SEQUENCE</scope>
    <source>
        <strain evidence="20">Irish</strain>
        <tissue evidence="20">Whole body</tissue>
    </source>
</reference>
<dbReference type="GO" id="GO:0042981">
    <property type="term" value="P:regulation of apoptotic process"/>
    <property type="evidence" value="ECO:0007669"/>
    <property type="project" value="TreeGrafter"/>
</dbReference>
<evidence type="ECO:0000256" key="14">
    <source>
        <dbReference type="ARBA" id="ARBA00022842"/>
    </source>
</evidence>
<dbReference type="PANTHER" id="PTHR22972:SF7">
    <property type="entry name" value="SERINE_THREONINE-PROTEIN KINASE PINK1, MITOCHONDRIAL"/>
    <property type="match status" value="1"/>
</dbReference>
<dbReference type="InterPro" id="IPR000719">
    <property type="entry name" value="Prot_kinase_dom"/>
</dbReference>
<keyword evidence="10" id="KW-0418">Kinase</keyword>
<keyword evidence="13" id="KW-0067">ATP-binding</keyword>
<name>A0AA39FVJ1_9HYME</name>
<dbReference type="EMBL" id="JAQQBS010000001">
    <property type="protein sequence ID" value="KAK0176642.1"/>
    <property type="molecule type" value="Genomic_DNA"/>
</dbReference>
<dbReference type="GO" id="GO:0005741">
    <property type="term" value="C:mitochondrial outer membrane"/>
    <property type="evidence" value="ECO:0007669"/>
    <property type="project" value="UniProtKB-SubCell"/>
</dbReference>
<keyword evidence="14" id="KW-0460">Magnesium</keyword>
<dbReference type="GO" id="GO:0005829">
    <property type="term" value="C:cytosol"/>
    <property type="evidence" value="ECO:0007669"/>
    <property type="project" value="UniProtKB-SubCell"/>
</dbReference>
<evidence type="ECO:0000256" key="15">
    <source>
        <dbReference type="ARBA" id="ARBA00022946"/>
    </source>
</evidence>
<evidence type="ECO:0000256" key="17">
    <source>
        <dbReference type="ARBA" id="ARBA00047899"/>
    </source>
</evidence>
<dbReference type="PROSITE" id="PS00108">
    <property type="entry name" value="PROTEIN_KINASE_ST"/>
    <property type="match status" value="1"/>
</dbReference>
<sequence length="618" mass="69696">MSIRILAQRLVQNGRILIRSLKYNEHYSPRITNNHTNKIHVIPIGKPLSPSPQGSNNVTNSTTISYIGAQARRLFVNNILNRVTNSLAGELRKKATNRLLIGDSTPFFALVGVSLASGTGILTKDEELEGVCWEIRDAIAKLQWTKPHNDKNYETTNINNGSINGLKDFIIGPAIAKGCSAVVYAARMKKPFDNDNSDGPIVASDEETLSKFPLAIKMMFNYDAESNALTILRAMYRETVPTRQYHQIEELADWEQRMANNKRILPPHPNIVAMYHVFADKVPCLPGSSRLYPDALPARINPDGSGRNMSLFLLMKRYDITLKQYLLNRELNIRESILLLAQLLEGVAHMNSYEIAHRDLKCDNILLDISETSDNCPSLVITDFGCCLADKYHGLYLPFNSHDVDKGGNATLMAPEVVNAEPGPFTSINYTKSDLWTVGTIAYEIFGLKNPFYSDKNDKSTLKNYNYNDHELPPLPECVPPVIAALIKNILKKNIHKRLSTEMAATIMQLYLWVPNIWLSKTSKIPSSNEILQWLLCLTTKVLCEGREIKLLNSNSPHIDVAESKQQISYRRMLSTRSCGRRTMPEYQLIASFLGRVSLVNVKEGLRWIHRNTPMQNI</sequence>
<comment type="catalytic activity">
    <reaction evidence="17">
        <text>L-threonyl-[protein] + ATP = O-phospho-L-threonyl-[protein] + ADP + H(+)</text>
        <dbReference type="Rhea" id="RHEA:46608"/>
        <dbReference type="Rhea" id="RHEA-COMP:11060"/>
        <dbReference type="Rhea" id="RHEA-COMP:11605"/>
        <dbReference type="ChEBI" id="CHEBI:15378"/>
        <dbReference type="ChEBI" id="CHEBI:30013"/>
        <dbReference type="ChEBI" id="CHEBI:30616"/>
        <dbReference type="ChEBI" id="CHEBI:61977"/>
        <dbReference type="ChEBI" id="CHEBI:456216"/>
        <dbReference type="EC" id="2.7.11.1"/>
    </reaction>
</comment>
<dbReference type="InterPro" id="IPR011009">
    <property type="entry name" value="Kinase-like_dom_sf"/>
</dbReference>
<keyword evidence="12" id="KW-0472">Membrane</keyword>
<keyword evidence="6" id="KW-0723">Serine/threonine-protein kinase</keyword>
<keyword evidence="16" id="KW-0496">Mitochondrion</keyword>
<evidence type="ECO:0000256" key="2">
    <source>
        <dbReference type="ARBA" id="ARBA00004434"/>
    </source>
</evidence>
<evidence type="ECO:0000256" key="4">
    <source>
        <dbReference type="ARBA" id="ARBA00004572"/>
    </source>
</evidence>
<comment type="subcellular location">
    <subcellularLocation>
        <location evidence="3">Cytoplasm</location>
        <location evidence="3">Cytosol</location>
    </subcellularLocation>
    <subcellularLocation>
        <location evidence="2">Mitochondrion inner membrane</location>
        <topology evidence="2">Single-pass membrane protein</topology>
    </subcellularLocation>
    <subcellularLocation>
        <location evidence="4">Mitochondrion outer membrane</location>
        <topology evidence="4">Single-pass membrane protein</topology>
    </subcellularLocation>
</comment>
<dbReference type="GO" id="GO:0000422">
    <property type="term" value="P:autophagy of mitochondrion"/>
    <property type="evidence" value="ECO:0007669"/>
    <property type="project" value="TreeGrafter"/>
</dbReference>
<dbReference type="Pfam" id="PF00069">
    <property type="entry name" value="Pkinase"/>
    <property type="match status" value="1"/>
</dbReference>
<accession>A0AA39FVJ1</accession>
<evidence type="ECO:0000256" key="6">
    <source>
        <dbReference type="ARBA" id="ARBA00022527"/>
    </source>
</evidence>
<keyword evidence="7" id="KW-0808">Transferase</keyword>
<dbReference type="SMART" id="SM00220">
    <property type="entry name" value="S_TKc"/>
    <property type="match status" value="1"/>
</dbReference>
<dbReference type="Gene3D" id="1.10.510.10">
    <property type="entry name" value="Transferase(Phosphotransferase) domain 1"/>
    <property type="match status" value="1"/>
</dbReference>
<keyword evidence="15" id="KW-0809">Transit peptide</keyword>
<evidence type="ECO:0000313" key="20">
    <source>
        <dbReference type="EMBL" id="KAK0176642.1"/>
    </source>
</evidence>
<gene>
    <name evidence="20" type="ORF">PV328_000758</name>
</gene>
<evidence type="ECO:0000259" key="19">
    <source>
        <dbReference type="PROSITE" id="PS50011"/>
    </source>
</evidence>
<comment type="catalytic activity">
    <reaction evidence="18">
        <text>L-seryl-[protein] + ATP = O-phospho-L-seryl-[protein] + ADP + H(+)</text>
        <dbReference type="Rhea" id="RHEA:17989"/>
        <dbReference type="Rhea" id="RHEA-COMP:9863"/>
        <dbReference type="Rhea" id="RHEA-COMP:11604"/>
        <dbReference type="ChEBI" id="CHEBI:15378"/>
        <dbReference type="ChEBI" id="CHEBI:29999"/>
        <dbReference type="ChEBI" id="CHEBI:30616"/>
        <dbReference type="ChEBI" id="CHEBI:83421"/>
        <dbReference type="ChEBI" id="CHEBI:456216"/>
        <dbReference type="EC" id="2.7.11.1"/>
    </reaction>
</comment>
<evidence type="ECO:0000256" key="5">
    <source>
        <dbReference type="ARBA" id="ARBA00012513"/>
    </source>
</evidence>
<feature type="domain" description="Protein kinase" evidence="19">
    <location>
        <begin position="169"/>
        <end position="512"/>
    </location>
</feature>
<evidence type="ECO:0000256" key="1">
    <source>
        <dbReference type="ARBA" id="ARBA00001946"/>
    </source>
</evidence>
<keyword evidence="11" id="KW-1000">Mitochondrion outer membrane</keyword>
<evidence type="ECO:0000256" key="9">
    <source>
        <dbReference type="ARBA" id="ARBA00022741"/>
    </source>
</evidence>
<evidence type="ECO:0000256" key="12">
    <source>
        <dbReference type="ARBA" id="ARBA00022792"/>
    </source>
</evidence>
<reference evidence="20" key="2">
    <citation type="submission" date="2023-03" db="EMBL/GenBank/DDBJ databases">
        <authorList>
            <person name="Inwood S.N."/>
            <person name="Skelly J.G."/>
            <person name="Guhlin J."/>
            <person name="Harrop T.W.R."/>
            <person name="Goldson S.G."/>
            <person name="Dearden P.K."/>
        </authorList>
    </citation>
    <scope>NUCLEOTIDE SEQUENCE</scope>
    <source>
        <strain evidence="20">Irish</strain>
        <tissue evidence="20">Whole body</tissue>
    </source>
</reference>
<dbReference type="GO" id="GO:0005743">
    <property type="term" value="C:mitochondrial inner membrane"/>
    <property type="evidence" value="ECO:0007669"/>
    <property type="project" value="UniProtKB-SubCell"/>
</dbReference>
<evidence type="ECO:0000256" key="11">
    <source>
        <dbReference type="ARBA" id="ARBA00022787"/>
    </source>
</evidence>
<keyword evidence="12" id="KW-0999">Mitochondrion inner membrane</keyword>
<dbReference type="Proteomes" id="UP001168990">
    <property type="component" value="Unassembled WGS sequence"/>
</dbReference>
<dbReference type="GO" id="GO:0090141">
    <property type="term" value="P:positive regulation of mitochondrial fission"/>
    <property type="evidence" value="ECO:0007669"/>
    <property type="project" value="TreeGrafter"/>
</dbReference>
<protein>
    <recommendedName>
        <fullName evidence="5">non-specific serine/threonine protein kinase</fullName>
        <ecNumber evidence="5">2.7.11.1</ecNumber>
    </recommendedName>
</protein>
<proteinExistence type="predicted"/>
<evidence type="ECO:0000256" key="18">
    <source>
        <dbReference type="ARBA" id="ARBA00048679"/>
    </source>
</evidence>
<keyword evidence="8" id="KW-0479">Metal-binding</keyword>